<organism evidence="2 3">
    <name type="scientific">Crassostrea virginica</name>
    <name type="common">Eastern oyster</name>
    <dbReference type="NCBI Taxonomy" id="6565"/>
    <lineage>
        <taxon>Eukaryota</taxon>
        <taxon>Metazoa</taxon>
        <taxon>Spiralia</taxon>
        <taxon>Lophotrochozoa</taxon>
        <taxon>Mollusca</taxon>
        <taxon>Bivalvia</taxon>
        <taxon>Autobranchia</taxon>
        <taxon>Pteriomorphia</taxon>
        <taxon>Ostreida</taxon>
        <taxon>Ostreoidea</taxon>
        <taxon>Ostreidae</taxon>
        <taxon>Crassostrea</taxon>
    </lineage>
</organism>
<evidence type="ECO:0000313" key="3">
    <source>
        <dbReference type="RefSeq" id="XP_022321788.1"/>
    </source>
</evidence>
<dbReference type="OrthoDB" id="10063988at2759"/>
<dbReference type="GeneID" id="111123603"/>
<dbReference type="Proteomes" id="UP000694844">
    <property type="component" value="Chromosome 1"/>
</dbReference>
<dbReference type="AlphaFoldDB" id="A0A8B8D138"/>
<name>A0A8B8D138_CRAVI</name>
<dbReference type="RefSeq" id="XP_022321788.1">
    <property type="nucleotide sequence ID" value="XM_022466080.1"/>
</dbReference>
<gene>
    <name evidence="3" type="primary">LOC111123603</name>
</gene>
<accession>A0A8B8D138</accession>
<sequence>MAIYYLLILGLLTRIPCIIASHFRGGLLTWTAENASQIIVHHRLSYVYSHCSNNSVNNTLNCISGCSNSATMIGYCTDSDASENWMDSEGITRFDITDPTSQILALGFTGGGWISLIEPSPAGYWSFKMTVDLTTRTDTGKINQSPITSIASSFKLDYNCFYILHLYIPGMFS</sequence>
<protein>
    <submittedName>
        <fullName evidence="3">Uncharacterized protein LOC111123603</fullName>
    </submittedName>
</protein>
<feature type="chain" id="PRO_5034054576" evidence="1">
    <location>
        <begin position="21"/>
        <end position="173"/>
    </location>
</feature>
<keyword evidence="1" id="KW-0732">Signal</keyword>
<keyword evidence="2" id="KW-1185">Reference proteome</keyword>
<reference evidence="2" key="1">
    <citation type="submission" date="2024-06" db="UniProtKB">
        <authorList>
            <consortium name="RefSeq"/>
        </authorList>
    </citation>
    <scope>NUCLEOTIDE SEQUENCE [LARGE SCALE GENOMIC DNA]</scope>
</reference>
<dbReference type="KEGG" id="cvn:111123603"/>
<evidence type="ECO:0000313" key="2">
    <source>
        <dbReference type="Proteomes" id="UP000694844"/>
    </source>
</evidence>
<feature type="signal peptide" evidence="1">
    <location>
        <begin position="1"/>
        <end position="20"/>
    </location>
</feature>
<evidence type="ECO:0000256" key="1">
    <source>
        <dbReference type="SAM" id="SignalP"/>
    </source>
</evidence>
<reference evidence="3" key="2">
    <citation type="submission" date="2025-08" db="UniProtKB">
        <authorList>
            <consortium name="RefSeq"/>
        </authorList>
    </citation>
    <scope>IDENTIFICATION</scope>
    <source>
        <tissue evidence="3">Whole sample</tissue>
    </source>
</reference>
<proteinExistence type="predicted"/>